<evidence type="ECO:0000313" key="4">
    <source>
        <dbReference type="Proteomes" id="UP000309340"/>
    </source>
</evidence>
<comment type="similarity">
    <text evidence="1">Belongs to the gemin-2 family.</text>
</comment>
<accession>A0A4U0XD34</accession>
<gene>
    <name evidence="3" type="ORF">B0A55_04712</name>
</gene>
<feature type="compositionally biased region" description="Polar residues" evidence="2">
    <location>
        <begin position="106"/>
        <end position="116"/>
    </location>
</feature>
<dbReference type="PANTHER" id="PTHR12794:SF0">
    <property type="entry name" value="GEM-ASSOCIATED PROTEIN 2"/>
    <property type="match status" value="1"/>
</dbReference>
<sequence>MGKKRRRERDRPKGAPEAFYNPNKRVLLSYASDDEHEDGLEQAAGTGHPGAIDNVTANYQIAAYRDDDEQSLGEDDAVGPVPDSVDATGGSKKTDEEPNESGIFSRGTTKDPTTGQWPALGSTPYQWEEEEDEEGFVYESTEEEAMAYLRAVRNERQTMPAVFHAPYHDEAEELYSSGVGDGRGYFEDGAYVGRPIIGPTMPESARTMVEPQEAYTRALKQRFLETREGMHVKPDSAALATLDEKHPTAFIDGNNKAHASWLRLLKTGMPHPVQVQTLDIGSVGRLLELIMQLFLVREQHLAKITSVWIWSLLARLDEVGTMSNDEVYAIREFGKKAVLVQLSLHDPAAAAQLEGVSWSPEAVPVSTNSAVARNETDGDEPAPEIDQSLPKTPDTDSSAAENTLATLDMIITIVGEVFGQRDLLEFRRPM</sequence>
<feature type="region of interest" description="Disordered" evidence="2">
    <location>
        <begin position="1"/>
        <end position="121"/>
    </location>
</feature>
<evidence type="ECO:0000256" key="2">
    <source>
        <dbReference type="SAM" id="MobiDB-lite"/>
    </source>
</evidence>
<dbReference type="GO" id="GO:0032797">
    <property type="term" value="C:SMN complex"/>
    <property type="evidence" value="ECO:0007669"/>
    <property type="project" value="TreeGrafter"/>
</dbReference>
<protein>
    <submittedName>
        <fullName evidence="3">Uncharacterized protein</fullName>
    </submittedName>
</protein>
<evidence type="ECO:0000256" key="1">
    <source>
        <dbReference type="ARBA" id="ARBA00025758"/>
    </source>
</evidence>
<comment type="caution">
    <text evidence="3">The sequence shown here is derived from an EMBL/GenBank/DDBJ whole genome shotgun (WGS) entry which is preliminary data.</text>
</comment>
<name>A0A4U0XD34_9PEZI</name>
<dbReference type="OrthoDB" id="428895at2759"/>
<dbReference type="InterPro" id="IPR035426">
    <property type="entry name" value="Gemin2/Brr1"/>
</dbReference>
<dbReference type="EMBL" id="NAJQ01000217">
    <property type="protein sequence ID" value="TKA74682.1"/>
    <property type="molecule type" value="Genomic_DNA"/>
</dbReference>
<proteinExistence type="inferred from homology"/>
<dbReference type="GO" id="GO:0005634">
    <property type="term" value="C:nucleus"/>
    <property type="evidence" value="ECO:0007669"/>
    <property type="project" value="TreeGrafter"/>
</dbReference>
<evidence type="ECO:0000313" key="3">
    <source>
        <dbReference type="EMBL" id="TKA74682.1"/>
    </source>
</evidence>
<keyword evidence="4" id="KW-1185">Reference proteome</keyword>
<dbReference type="Proteomes" id="UP000309340">
    <property type="component" value="Unassembled WGS sequence"/>
</dbReference>
<dbReference type="AlphaFoldDB" id="A0A4U0XD34"/>
<dbReference type="GO" id="GO:0000387">
    <property type="term" value="P:spliceosomal snRNP assembly"/>
    <property type="evidence" value="ECO:0007669"/>
    <property type="project" value="InterPro"/>
</dbReference>
<feature type="region of interest" description="Disordered" evidence="2">
    <location>
        <begin position="372"/>
        <end position="399"/>
    </location>
</feature>
<dbReference type="Pfam" id="PF04938">
    <property type="entry name" value="SIP1"/>
    <property type="match status" value="1"/>
</dbReference>
<organism evidence="3 4">
    <name type="scientific">Friedmanniomyces simplex</name>
    <dbReference type="NCBI Taxonomy" id="329884"/>
    <lineage>
        <taxon>Eukaryota</taxon>
        <taxon>Fungi</taxon>
        <taxon>Dikarya</taxon>
        <taxon>Ascomycota</taxon>
        <taxon>Pezizomycotina</taxon>
        <taxon>Dothideomycetes</taxon>
        <taxon>Dothideomycetidae</taxon>
        <taxon>Mycosphaerellales</taxon>
        <taxon>Teratosphaeriaceae</taxon>
        <taxon>Friedmanniomyces</taxon>
    </lineage>
</organism>
<feature type="compositionally biased region" description="Acidic residues" evidence="2">
    <location>
        <begin position="66"/>
        <end position="77"/>
    </location>
</feature>
<dbReference type="PANTHER" id="PTHR12794">
    <property type="entry name" value="GEMIN2"/>
    <property type="match status" value="1"/>
</dbReference>
<reference evidence="3 4" key="1">
    <citation type="submission" date="2017-03" db="EMBL/GenBank/DDBJ databases">
        <title>Genomes of endolithic fungi from Antarctica.</title>
        <authorList>
            <person name="Coleine C."/>
            <person name="Masonjones S."/>
            <person name="Stajich J.E."/>
        </authorList>
    </citation>
    <scope>NUCLEOTIDE SEQUENCE [LARGE SCALE GENOMIC DNA]</scope>
    <source>
        <strain evidence="3 4">CCFEE 5184</strain>
    </source>
</reference>
<dbReference type="Gene3D" id="1.20.58.1070">
    <property type="match status" value="1"/>
</dbReference>